<dbReference type="EMBL" id="JAYKXN010000001">
    <property type="protein sequence ID" value="KAK7318125.1"/>
    <property type="molecule type" value="Genomic_DNA"/>
</dbReference>
<organism evidence="7 8">
    <name type="scientific">Clitoria ternatea</name>
    <name type="common">Butterfly pea</name>
    <dbReference type="NCBI Taxonomy" id="43366"/>
    <lineage>
        <taxon>Eukaryota</taxon>
        <taxon>Viridiplantae</taxon>
        <taxon>Streptophyta</taxon>
        <taxon>Embryophyta</taxon>
        <taxon>Tracheophyta</taxon>
        <taxon>Spermatophyta</taxon>
        <taxon>Magnoliopsida</taxon>
        <taxon>eudicotyledons</taxon>
        <taxon>Gunneridae</taxon>
        <taxon>Pentapetalae</taxon>
        <taxon>rosids</taxon>
        <taxon>fabids</taxon>
        <taxon>Fabales</taxon>
        <taxon>Fabaceae</taxon>
        <taxon>Papilionoideae</taxon>
        <taxon>50 kb inversion clade</taxon>
        <taxon>NPAAA clade</taxon>
        <taxon>indigoferoid/millettioid clade</taxon>
        <taxon>Phaseoleae</taxon>
        <taxon>Clitoria</taxon>
    </lineage>
</organism>
<dbReference type="AlphaFoldDB" id="A0AAN9PZ88"/>
<dbReference type="GO" id="GO:0005730">
    <property type="term" value="C:nucleolus"/>
    <property type="evidence" value="ECO:0007669"/>
    <property type="project" value="UniProtKB-SubCell"/>
</dbReference>
<comment type="subcellular location">
    <subcellularLocation>
        <location evidence="1 4">Nucleus</location>
        <location evidence="1 4">Nucleolus</location>
    </subcellularLocation>
</comment>
<dbReference type="InterPro" id="IPR007109">
    <property type="entry name" value="Brix"/>
</dbReference>
<gene>
    <name evidence="7" type="ORF">RJT34_02823</name>
</gene>
<dbReference type="GO" id="GO:0000027">
    <property type="term" value="P:ribosomal large subunit assembly"/>
    <property type="evidence" value="ECO:0007669"/>
    <property type="project" value="InterPro"/>
</dbReference>
<comment type="similarity">
    <text evidence="2 4">Belongs to the RPF2 family.</text>
</comment>
<reference evidence="7 8" key="1">
    <citation type="submission" date="2024-01" db="EMBL/GenBank/DDBJ databases">
        <title>The genomes of 5 underutilized Papilionoideae crops provide insights into root nodulation and disease resistance.</title>
        <authorList>
            <person name="Yuan L."/>
        </authorList>
    </citation>
    <scope>NUCLEOTIDE SEQUENCE [LARGE SCALE GENOMIC DNA]</scope>
    <source>
        <strain evidence="7">LY-2023</strain>
        <tissue evidence="7">Leaf</tissue>
    </source>
</reference>
<evidence type="ECO:0000313" key="7">
    <source>
        <dbReference type="EMBL" id="KAK7318125.1"/>
    </source>
</evidence>
<dbReference type="GO" id="GO:0019843">
    <property type="term" value="F:rRNA binding"/>
    <property type="evidence" value="ECO:0007669"/>
    <property type="project" value="UniProtKB-UniRule"/>
</dbReference>
<dbReference type="SMART" id="SM00879">
    <property type="entry name" value="Brix"/>
    <property type="match status" value="1"/>
</dbReference>
<evidence type="ECO:0000256" key="5">
    <source>
        <dbReference type="SAM" id="MobiDB-lite"/>
    </source>
</evidence>
<feature type="compositionally biased region" description="Basic and acidic residues" evidence="5">
    <location>
        <begin position="234"/>
        <end position="249"/>
    </location>
</feature>
<feature type="compositionally biased region" description="Basic and acidic residues" evidence="5">
    <location>
        <begin position="292"/>
        <end position="315"/>
    </location>
</feature>
<evidence type="ECO:0000256" key="1">
    <source>
        <dbReference type="ARBA" id="ARBA00004604"/>
    </source>
</evidence>
<dbReference type="InterPro" id="IPR039770">
    <property type="entry name" value="Rpf2"/>
</dbReference>
<dbReference type="GO" id="GO:0000463">
    <property type="term" value="P:maturation of LSU-rRNA from tricistronic rRNA transcript (SSU-rRNA, 5.8S rRNA, LSU-rRNA)"/>
    <property type="evidence" value="ECO:0007669"/>
    <property type="project" value="TreeGrafter"/>
</dbReference>
<dbReference type="PANTHER" id="PTHR12728">
    <property type="entry name" value="BRIX DOMAIN CONTAINING PROTEIN"/>
    <property type="match status" value="1"/>
</dbReference>
<proteinExistence type="inferred from homology"/>
<dbReference type="PROSITE" id="PS50833">
    <property type="entry name" value="BRIX"/>
    <property type="match status" value="1"/>
</dbReference>
<keyword evidence="3 4" id="KW-0539">Nucleus</keyword>
<dbReference type="Pfam" id="PF04427">
    <property type="entry name" value="Brix"/>
    <property type="match status" value="1"/>
</dbReference>
<dbReference type="Proteomes" id="UP001359559">
    <property type="component" value="Unassembled WGS sequence"/>
</dbReference>
<evidence type="ECO:0000313" key="8">
    <source>
        <dbReference type="Proteomes" id="UP001359559"/>
    </source>
</evidence>
<protein>
    <recommendedName>
        <fullName evidence="4">Ribosome production factor 2 homolog</fullName>
    </recommendedName>
    <alternativeName>
        <fullName evidence="4">Ribosome biogenesis protein RPF2 homolog</fullName>
    </alternativeName>
</protein>
<comment type="caution">
    <text evidence="7">The sequence shown here is derived from an EMBL/GenBank/DDBJ whole genome shotgun (WGS) entry which is preliminary data.</text>
</comment>
<sequence length="315" mass="35841">MLEIKTAKTRKGKRELEKRAPKLVESGKKTLILHGTKTSAVLNAVLSQIYHLKKDCAVKYSRKNENVKPFEAGGEASLEFFSLKTDCSIFVYGSHSKKRPDNLVIGRTYDHHIYDLVEVGVENFRPMESFNYDKKIAPKEGSKPFIIFIGEGFEAVEELKHLKEVLLDLLRGQVVENLNLAGVDRAYVCAALSPNRVLFTHCALRLKKSGTVVPRMELVEVGPSMDFVARRHRPPNESLRKEAMKTTREKPKKKEKNVKKDELKGKIGSIYIPDQKVGEMSLPNKAKGVKRERREAKQRKNESDEHASKRKKEDS</sequence>
<evidence type="ECO:0000256" key="2">
    <source>
        <dbReference type="ARBA" id="ARBA00010782"/>
    </source>
</evidence>
<evidence type="ECO:0000256" key="3">
    <source>
        <dbReference type="ARBA" id="ARBA00023242"/>
    </source>
</evidence>
<name>A0AAN9PZ88_CLITE</name>
<feature type="domain" description="Brix" evidence="6">
    <location>
        <begin position="28"/>
        <end position="238"/>
    </location>
</feature>
<feature type="region of interest" description="Disordered" evidence="5">
    <location>
        <begin position="230"/>
        <end position="315"/>
    </location>
</feature>
<accession>A0AAN9PZ88</accession>
<keyword evidence="8" id="KW-1185">Reference proteome</keyword>
<evidence type="ECO:0000256" key="4">
    <source>
        <dbReference type="RuleBase" id="RU367086"/>
    </source>
</evidence>
<evidence type="ECO:0000259" key="6">
    <source>
        <dbReference type="PROSITE" id="PS50833"/>
    </source>
</evidence>
<dbReference type="PANTHER" id="PTHR12728:SF0">
    <property type="entry name" value="RIBOSOME PRODUCTION FACTOR 2 HOMOLOG"/>
    <property type="match status" value="1"/>
</dbReference>